<proteinExistence type="predicted"/>
<evidence type="ECO:0008006" key="3">
    <source>
        <dbReference type="Google" id="ProtNLM"/>
    </source>
</evidence>
<dbReference type="EMBL" id="JACAQE010000001">
    <property type="protein sequence ID" value="NWC13045.1"/>
    <property type="molecule type" value="Genomic_DNA"/>
</dbReference>
<evidence type="ECO:0000313" key="2">
    <source>
        <dbReference type="Proteomes" id="UP000517547"/>
    </source>
</evidence>
<reference evidence="1 2" key="1">
    <citation type="submission" date="2020-04" db="EMBL/GenBank/DDBJ databases">
        <title>Molecular characterization of pseudomonads from Agaricus bisporus reveal novel blotch 2 pathogens in Western Europe.</title>
        <authorList>
            <person name="Taparia T."/>
            <person name="Krijger M."/>
            <person name="Haynes E."/>
            <person name="Elpinstone J.G."/>
            <person name="Noble R."/>
            <person name="Van Der Wolf J."/>
        </authorList>
    </citation>
    <scope>NUCLEOTIDE SEQUENCE [LARGE SCALE GENOMIC DNA]</scope>
    <source>
        <strain evidence="1 2">IPO3738</strain>
    </source>
</reference>
<accession>A0A7Y8CBB9</accession>
<protein>
    <recommendedName>
        <fullName evidence="3">DUF4279 domain-containing protein</fullName>
    </recommendedName>
</protein>
<comment type="caution">
    <text evidence="1">The sequence shown here is derived from an EMBL/GenBank/DDBJ whole genome shotgun (WGS) entry which is preliminary data.</text>
</comment>
<sequence length="136" mass="14798">MSGRPKPVKSVALSLRGFELSTAQVESIMGRAPSESGSRGEPPKPGVKSLLKRSFVRYSVECAHDCRIDEMIPALWSHLGGFDKIRDACGKVKPEFLEVDLVLPVKHSDEQEGGFLPCAILAELSLLGATLSFQFL</sequence>
<dbReference type="RefSeq" id="WP_017126669.1">
    <property type="nucleotide sequence ID" value="NZ_JACAQE010000001.1"/>
</dbReference>
<dbReference type="AlphaFoldDB" id="A0A7Y8CBB9"/>
<gene>
    <name evidence="1" type="ORF">HX845_05315</name>
</gene>
<name>A0A7Y8CBB9_9PSED</name>
<organism evidence="1 2">
    <name type="scientific">Pseudomonas gingeri</name>
    <dbReference type="NCBI Taxonomy" id="117681"/>
    <lineage>
        <taxon>Bacteria</taxon>
        <taxon>Pseudomonadati</taxon>
        <taxon>Pseudomonadota</taxon>
        <taxon>Gammaproteobacteria</taxon>
        <taxon>Pseudomonadales</taxon>
        <taxon>Pseudomonadaceae</taxon>
        <taxon>Pseudomonas</taxon>
    </lineage>
</organism>
<evidence type="ECO:0000313" key="1">
    <source>
        <dbReference type="EMBL" id="NWC13045.1"/>
    </source>
</evidence>
<dbReference type="Proteomes" id="UP000517547">
    <property type="component" value="Unassembled WGS sequence"/>
</dbReference>